<dbReference type="Proteomes" id="UP000031575">
    <property type="component" value="Unassembled WGS sequence"/>
</dbReference>
<dbReference type="RefSeq" id="XP_040623343.1">
    <property type="nucleotide sequence ID" value="XM_040762299.1"/>
</dbReference>
<evidence type="ECO:0000313" key="1">
    <source>
        <dbReference type="EMBL" id="KIH95333.1"/>
    </source>
</evidence>
<dbReference type="HOGENOM" id="CLU_1653269_0_0_1"/>
<dbReference type="GeneID" id="63677220"/>
<dbReference type="VEuPathDB" id="FungiDB:SPBR_04012"/>
<protein>
    <submittedName>
        <fullName evidence="1">Uncharacterized protein</fullName>
    </submittedName>
</protein>
<keyword evidence="2" id="KW-1185">Reference proteome</keyword>
<gene>
    <name evidence="1" type="ORF">SPBR_04012</name>
</gene>
<dbReference type="EMBL" id="AWTV01000001">
    <property type="protein sequence ID" value="KIH95333.1"/>
    <property type="molecule type" value="Genomic_DNA"/>
</dbReference>
<accession>A0A0C2FWB3</accession>
<proteinExistence type="predicted"/>
<name>A0A0C2FWB3_9PEZI</name>
<dbReference type="OrthoDB" id="5420744at2759"/>
<reference evidence="1 2" key="1">
    <citation type="journal article" date="2014" name="BMC Genomics">
        <title>Comparative genomics of the major fungal agents of human and animal Sporotrichosis: Sporothrix schenckii and Sporothrix brasiliensis.</title>
        <authorList>
            <person name="Teixeira M.M."/>
            <person name="de Almeida L.G."/>
            <person name="Kubitschek-Barreira P."/>
            <person name="Alves F.L."/>
            <person name="Kioshima E.S."/>
            <person name="Abadio A.K."/>
            <person name="Fernandes L."/>
            <person name="Derengowski L.S."/>
            <person name="Ferreira K.S."/>
            <person name="Souza R.C."/>
            <person name="Ruiz J.C."/>
            <person name="de Andrade N.C."/>
            <person name="Paes H.C."/>
            <person name="Nicola A.M."/>
            <person name="Albuquerque P."/>
            <person name="Gerber A.L."/>
            <person name="Martins V.P."/>
            <person name="Peconick L.D."/>
            <person name="Neto A.V."/>
            <person name="Chaucanez C.B."/>
            <person name="Silva P.A."/>
            <person name="Cunha O.L."/>
            <person name="de Oliveira F.F."/>
            <person name="dos Santos T.C."/>
            <person name="Barros A.L."/>
            <person name="Soares M.A."/>
            <person name="de Oliveira L.M."/>
            <person name="Marini M.M."/>
            <person name="Villalobos-Duno H."/>
            <person name="Cunha M.M."/>
            <person name="de Hoog S."/>
            <person name="da Silveira J.F."/>
            <person name="Henrissat B."/>
            <person name="Nino-Vega G.A."/>
            <person name="Cisalpino P.S."/>
            <person name="Mora-Montes H.M."/>
            <person name="Almeida S.R."/>
            <person name="Stajich J.E."/>
            <person name="Lopes-Bezerra L.M."/>
            <person name="Vasconcelos A.T."/>
            <person name="Felipe M.S."/>
        </authorList>
    </citation>
    <scope>NUCLEOTIDE SEQUENCE [LARGE SCALE GENOMIC DNA]</scope>
    <source>
        <strain evidence="1 2">5110</strain>
    </source>
</reference>
<dbReference type="AlphaFoldDB" id="A0A0C2FWB3"/>
<sequence length="169" mass="18487">MKLVESGEFSNRVNISDVLLVPTTHRNKTAAGTAAKRAAEPLAINPVAEPAVARLGKRDEIGCYLPQMSANLDDCSNICNFMRQYGGNLAIIPAFDEVYWELDTCTLGATNRTPCTKVVPYEFFTPYCYNIISECIFYSRDGYFDIESNGMSAALFGDPAAPAYSPLAC</sequence>
<comment type="caution">
    <text evidence="1">The sequence shown here is derived from an EMBL/GenBank/DDBJ whole genome shotgun (WGS) entry which is preliminary data.</text>
</comment>
<evidence type="ECO:0000313" key="2">
    <source>
        <dbReference type="Proteomes" id="UP000031575"/>
    </source>
</evidence>
<organism evidence="1 2">
    <name type="scientific">Sporothrix brasiliensis 5110</name>
    <dbReference type="NCBI Taxonomy" id="1398154"/>
    <lineage>
        <taxon>Eukaryota</taxon>
        <taxon>Fungi</taxon>
        <taxon>Dikarya</taxon>
        <taxon>Ascomycota</taxon>
        <taxon>Pezizomycotina</taxon>
        <taxon>Sordariomycetes</taxon>
        <taxon>Sordariomycetidae</taxon>
        <taxon>Ophiostomatales</taxon>
        <taxon>Ophiostomataceae</taxon>
        <taxon>Sporothrix</taxon>
    </lineage>
</organism>